<evidence type="ECO:0000256" key="6">
    <source>
        <dbReference type="ARBA" id="ARBA00022989"/>
    </source>
</evidence>
<keyword evidence="6 9" id="KW-1133">Transmembrane helix</keyword>
<feature type="transmembrane region" description="Helical" evidence="9">
    <location>
        <begin position="47"/>
        <end position="65"/>
    </location>
</feature>
<evidence type="ECO:0000256" key="7">
    <source>
        <dbReference type="ARBA" id="ARBA00023136"/>
    </source>
</evidence>
<keyword evidence="7 9" id="KW-0472">Membrane</keyword>
<feature type="transmembrane region" description="Helical" evidence="9">
    <location>
        <begin position="12"/>
        <end position="35"/>
    </location>
</feature>
<evidence type="ECO:0000256" key="9">
    <source>
        <dbReference type="RuleBase" id="RU369079"/>
    </source>
</evidence>
<evidence type="ECO:0000256" key="1">
    <source>
        <dbReference type="ARBA" id="ARBA00004429"/>
    </source>
</evidence>
<comment type="similarity">
    <text evidence="8 9">Belongs to the TRAP transporter small permease family.</text>
</comment>
<feature type="transmembrane region" description="Helical" evidence="9">
    <location>
        <begin position="85"/>
        <end position="107"/>
    </location>
</feature>
<dbReference type="GO" id="GO:0022857">
    <property type="term" value="F:transmembrane transporter activity"/>
    <property type="evidence" value="ECO:0007669"/>
    <property type="project" value="UniProtKB-UniRule"/>
</dbReference>
<evidence type="ECO:0000256" key="8">
    <source>
        <dbReference type="ARBA" id="ARBA00038436"/>
    </source>
</evidence>
<organism evidence="11 12">
    <name type="scientific">Hydrogenophaga intermedia</name>
    <dbReference type="NCBI Taxonomy" id="65786"/>
    <lineage>
        <taxon>Bacteria</taxon>
        <taxon>Pseudomonadati</taxon>
        <taxon>Pseudomonadota</taxon>
        <taxon>Betaproteobacteria</taxon>
        <taxon>Burkholderiales</taxon>
        <taxon>Comamonadaceae</taxon>
        <taxon>Hydrogenophaga</taxon>
    </lineage>
</organism>
<gene>
    <name evidence="11" type="ORF">BN948_02184</name>
</gene>
<reference evidence="12" key="1">
    <citation type="submission" date="2014-11" db="EMBL/GenBank/DDBJ databases">
        <title>Draft genome sequence of Hydrogenophaga intermedia S1.</title>
        <authorList>
            <person name="Gan H.M."/>
            <person name="Chew T.H."/>
            <person name="Stolz A."/>
        </authorList>
    </citation>
    <scope>NUCLEOTIDE SEQUENCE [LARGE SCALE GENOMIC DNA]</scope>
    <source>
        <strain evidence="12">S1</strain>
    </source>
</reference>
<dbReference type="Pfam" id="PF04290">
    <property type="entry name" value="DctQ"/>
    <property type="match status" value="1"/>
</dbReference>
<dbReference type="EMBL" id="CCAE010000014">
    <property type="protein sequence ID" value="CDN87758.1"/>
    <property type="molecule type" value="Genomic_DNA"/>
</dbReference>
<protein>
    <recommendedName>
        <fullName evidence="9">TRAP transporter small permease protein</fullName>
    </recommendedName>
</protein>
<evidence type="ECO:0000313" key="12">
    <source>
        <dbReference type="Proteomes" id="UP000028878"/>
    </source>
</evidence>
<dbReference type="GO" id="GO:0005886">
    <property type="term" value="C:plasma membrane"/>
    <property type="evidence" value="ECO:0007669"/>
    <property type="project" value="UniProtKB-SubCell"/>
</dbReference>
<evidence type="ECO:0000259" key="10">
    <source>
        <dbReference type="Pfam" id="PF04290"/>
    </source>
</evidence>
<evidence type="ECO:0000256" key="3">
    <source>
        <dbReference type="ARBA" id="ARBA00022475"/>
    </source>
</evidence>
<accession>A0A1L1PCR2</accession>
<evidence type="ECO:0000313" key="11">
    <source>
        <dbReference type="EMBL" id="CDN87758.1"/>
    </source>
</evidence>
<comment type="function">
    <text evidence="9">Part of the tripartite ATP-independent periplasmic (TRAP) transport system.</text>
</comment>
<comment type="subunit">
    <text evidence="9">The complex comprises the extracytoplasmic solute receptor protein and the two transmembrane proteins.</text>
</comment>
<feature type="domain" description="Tripartite ATP-independent periplasmic transporters DctQ component" evidence="10">
    <location>
        <begin position="24"/>
        <end position="153"/>
    </location>
</feature>
<evidence type="ECO:0000256" key="5">
    <source>
        <dbReference type="ARBA" id="ARBA00022692"/>
    </source>
</evidence>
<proteinExistence type="inferred from homology"/>
<sequence length="178" mass="19629">MLRSLRLAFERTLTAFVILLLGSLAVIVLMGVAYRKLGIPMVWYDEVASIALAWLTYYGAGLAALKRSHIGFPGLVNAMPPHLRVPLVLLGEGIVILFFALLGWFGYEVLVILEGDAMVSLPWVPTRVTQSVIPIGSLVFIVAQLLTLPELLRQARGEGVIDAEKQEMQREIEKAMQS</sequence>
<comment type="subcellular location">
    <subcellularLocation>
        <location evidence="1 9">Cell inner membrane</location>
        <topology evidence="1 9">Multi-pass membrane protein</topology>
    </subcellularLocation>
</comment>
<dbReference type="InterPro" id="IPR007387">
    <property type="entry name" value="TRAP_DctQ"/>
</dbReference>
<keyword evidence="2 9" id="KW-0813">Transport</keyword>
<dbReference type="PANTHER" id="PTHR35011:SF2">
    <property type="entry name" value="2,3-DIKETO-L-GULONATE TRAP TRANSPORTER SMALL PERMEASE PROTEIN YIAM"/>
    <property type="match status" value="1"/>
</dbReference>
<keyword evidence="12" id="KW-1185">Reference proteome</keyword>
<dbReference type="PANTHER" id="PTHR35011">
    <property type="entry name" value="2,3-DIKETO-L-GULONATE TRAP TRANSPORTER SMALL PERMEASE PROTEIN YIAM"/>
    <property type="match status" value="1"/>
</dbReference>
<keyword evidence="3" id="KW-1003">Cell membrane</keyword>
<dbReference type="InterPro" id="IPR055348">
    <property type="entry name" value="DctQ"/>
</dbReference>
<dbReference type="RefSeq" id="WP_009518944.1">
    <property type="nucleotide sequence ID" value="NZ_CCAE010000014.1"/>
</dbReference>
<dbReference type="AlphaFoldDB" id="A0A1L1PCR2"/>
<keyword evidence="5 9" id="KW-0812">Transmembrane</keyword>
<name>A0A1L1PCR2_HYDIT</name>
<evidence type="ECO:0000256" key="4">
    <source>
        <dbReference type="ARBA" id="ARBA00022519"/>
    </source>
</evidence>
<keyword evidence="4 9" id="KW-0997">Cell inner membrane</keyword>
<dbReference type="GO" id="GO:0015740">
    <property type="term" value="P:C4-dicarboxylate transport"/>
    <property type="evidence" value="ECO:0007669"/>
    <property type="project" value="TreeGrafter"/>
</dbReference>
<dbReference type="Proteomes" id="UP000028878">
    <property type="component" value="Unassembled WGS sequence"/>
</dbReference>
<feature type="transmembrane region" description="Helical" evidence="9">
    <location>
        <begin position="127"/>
        <end position="148"/>
    </location>
</feature>
<evidence type="ECO:0000256" key="2">
    <source>
        <dbReference type="ARBA" id="ARBA00022448"/>
    </source>
</evidence>